<sequence length="363" mass="40869">MSKIGGYHLFAIILLSTGLMNHVIIVPLLLVRSGRDSWMVILLIGTLFLLLSLPLHYIHKKSNSEPIFSWVESRLGNKMSVFLSYVSVFVLLLLSMVTLKDTVTWVKYSYLPDTPVVVSTILLLLLCCISAYYGLGTIAISAGFIFPSIIILGHFVMAANLPKKDYSLLFPLFENGYGTIVQGAFVVAGGLSELIIILFLQHHLKSRLKLWVLFLLAFMLMGLIIGPVTGIISTFGPYEASELRYPAYTLWRLLQIGKYITNVDFLALYQWSSGSFIRLSLTFLLVIELIGIKQIRAKLVMLSALFVLMLVTVLLPISDNQLLYLIHTYYFPIVVGWFFLLLTVFGIVSFLSKEVIQHDESKQ</sequence>
<feature type="transmembrane region" description="Helical" evidence="8">
    <location>
        <begin position="329"/>
        <end position="352"/>
    </location>
</feature>
<feature type="transmembrane region" description="Helical" evidence="8">
    <location>
        <begin position="79"/>
        <end position="97"/>
    </location>
</feature>
<feature type="transmembrane region" description="Helical" evidence="8">
    <location>
        <begin position="37"/>
        <end position="58"/>
    </location>
</feature>
<evidence type="ECO:0000256" key="4">
    <source>
        <dbReference type="ARBA" id="ARBA00022544"/>
    </source>
</evidence>
<comment type="subcellular location">
    <subcellularLocation>
        <location evidence="1">Membrane</location>
        <topology evidence="1">Multi-pass membrane protein</topology>
    </subcellularLocation>
</comment>
<keyword evidence="6 8" id="KW-1133">Transmembrane helix</keyword>
<evidence type="ECO:0000313" key="9">
    <source>
        <dbReference type="EMBL" id="MBE4907569.1"/>
    </source>
</evidence>
<organism evidence="9 10">
    <name type="scientific">Litchfieldia luteola</name>
    <dbReference type="NCBI Taxonomy" id="682179"/>
    <lineage>
        <taxon>Bacteria</taxon>
        <taxon>Bacillati</taxon>
        <taxon>Bacillota</taxon>
        <taxon>Bacilli</taxon>
        <taxon>Bacillales</taxon>
        <taxon>Bacillaceae</taxon>
        <taxon>Litchfieldia</taxon>
    </lineage>
</organism>
<keyword evidence="3" id="KW-0813">Transport</keyword>
<name>A0ABR9QGE5_9BACI</name>
<dbReference type="PANTHER" id="PTHR34975:SF2">
    <property type="entry name" value="SPORE GERMINATION PROTEIN A2"/>
    <property type="match status" value="1"/>
</dbReference>
<feature type="transmembrane region" description="Helical" evidence="8">
    <location>
        <begin position="212"/>
        <end position="235"/>
    </location>
</feature>
<dbReference type="Pfam" id="PF03845">
    <property type="entry name" value="Spore_permease"/>
    <property type="match status" value="1"/>
</dbReference>
<feature type="transmembrane region" description="Helical" evidence="8">
    <location>
        <begin position="7"/>
        <end position="31"/>
    </location>
</feature>
<keyword evidence="4" id="KW-0309">Germination</keyword>
<feature type="transmembrane region" description="Helical" evidence="8">
    <location>
        <begin position="142"/>
        <end position="160"/>
    </location>
</feature>
<evidence type="ECO:0000256" key="3">
    <source>
        <dbReference type="ARBA" id="ARBA00022448"/>
    </source>
</evidence>
<keyword evidence="7 8" id="KW-0472">Membrane</keyword>
<dbReference type="InterPro" id="IPR004761">
    <property type="entry name" value="Spore_GerAB"/>
</dbReference>
<keyword evidence="10" id="KW-1185">Reference proteome</keyword>
<dbReference type="Proteomes" id="UP001516662">
    <property type="component" value="Unassembled WGS sequence"/>
</dbReference>
<feature type="transmembrane region" description="Helical" evidence="8">
    <location>
        <begin position="117"/>
        <end position="135"/>
    </location>
</feature>
<evidence type="ECO:0000256" key="1">
    <source>
        <dbReference type="ARBA" id="ARBA00004141"/>
    </source>
</evidence>
<evidence type="ECO:0000256" key="7">
    <source>
        <dbReference type="ARBA" id="ARBA00023136"/>
    </source>
</evidence>
<evidence type="ECO:0000256" key="8">
    <source>
        <dbReference type="SAM" id="Phobius"/>
    </source>
</evidence>
<accession>A0ABR9QGE5</accession>
<feature type="transmembrane region" description="Helical" evidence="8">
    <location>
        <begin position="180"/>
        <end position="200"/>
    </location>
</feature>
<evidence type="ECO:0000256" key="5">
    <source>
        <dbReference type="ARBA" id="ARBA00022692"/>
    </source>
</evidence>
<dbReference type="EMBL" id="JADCLJ010000011">
    <property type="protein sequence ID" value="MBE4907569.1"/>
    <property type="molecule type" value="Genomic_DNA"/>
</dbReference>
<proteinExistence type="inferred from homology"/>
<comment type="caution">
    <text evidence="9">The sequence shown here is derived from an EMBL/GenBank/DDBJ whole genome shotgun (WGS) entry which is preliminary data.</text>
</comment>
<evidence type="ECO:0000313" key="10">
    <source>
        <dbReference type="Proteomes" id="UP001516662"/>
    </source>
</evidence>
<dbReference type="PANTHER" id="PTHR34975">
    <property type="entry name" value="SPORE GERMINATION PROTEIN A2"/>
    <property type="match status" value="1"/>
</dbReference>
<keyword evidence="5 8" id="KW-0812">Transmembrane</keyword>
<feature type="transmembrane region" description="Helical" evidence="8">
    <location>
        <begin position="268"/>
        <end position="287"/>
    </location>
</feature>
<evidence type="ECO:0000256" key="2">
    <source>
        <dbReference type="ARBA" id="ARBA00007998"/>
    </source>
</evidence>
<dbReference type="RefSeq" id="WP_193535045.1">
    <property type="nucleotide sequence ID" value="NZ_JADCLJ010000011.1"/>
</dbReference>
<dbReference type="NCBIfam" id="TIGR00912">
    <property type="entry name" value="2A0309"/>
    <property type="match status" value="1"/>
</dbReference>
<protein>
    <submittedName>
        <fullName evidence="9">Endospore germination permease</fullName>
    </submittedName>
</protein>
<feature type="transmembrane region" description="Helical" evidence="8">
    <location>
        <begin position="299"/>
        <end position="317"/>
    </location>
</feature>
<evidence type="ECO:0000256" key="6">
    <source>
        <dbReference type="ARBA" id="ARBA00022989"/>
    </source>
</evidence>
<reference evidence="9 10" key="1">
    <citation type="submission" date="2020-10" db="EMBL/GenBank/DDBJ databases">
        <title>Bacillus sp. HD4P25, an endophyte from a halophyte.</title>
        <authorList>
            <person name="Sun J.-Q."/>
        </authorList>
    </citation>
    <scope>NUCLEOTIDE SEQUENCE [LARGE SCALE GENOMIC DNA]</scope>
    <source>
        <strain evidence="9 10">YIM 93174</strain>
    </source>
</reference>
<comment type="similarity">
    <text evidence="2">Belongs to the amino acid-polyamine-organocation (APC) superfamily. Spore germination protein (SGP) (TC 2.A.3.9) family.</text>
</comment>
<gene>
    <name evidence="9" type="ORF">IMZ08_05760</name>
</gene>